<name>R7QC62_CHOCR</name>
<feature type="region of interest" description="Disordered" evidence="1">
    <location>
        <begin position="386"/>
        <end position="431"/>
    </location>
</feature>
<dbReference type="RefSeq" id="XP_005715488.1">
    <property type="nucleotide sequence ID" value="XM_005715431.1"/>
</dbReference>
<dbReference type="Gramene" id="CDF35669">
    <property type="protein sequence ID" value="CDF35669"/>
    <property type="gene ID" value="CHC_T00003773001"/>
</dbReference>
<protein>
    <recommendedName>
        <fullName evidence="2">PB1 domain-containing protein</fullName>
    </recommendedName>
</protein>
<sequence>MSSPPTSPDGLTTALAIETKPFLTNPTRPQHPKRCLRPICRATETNQWCTSPDGRNTLCHRCYALYLAMKLPLFRHPLTSRLSILRSPDACPVRVTGFAVRHRARPTEYRRPRRNAAKPFVVPLTDCPRDRELLRMTDVAPNVGRRGPVRTAAVYSPISKRPARHTRPGSTRILPRAAKLIPVRKSSPADPFNFGRADTIRRAANLNRVDKSATADPFGIGQLDDTPSPNTVSNSDASYALSASRDTEDREPDVQLVSEDDDDAHDGWLSVPRMRHSRPAVRLVRSQLTRPDGPSLRRGESDRHLSVTNRLFRRAIKGHLPEKDPPAAHQLARPHDFIRNQPRPKRKTPTRVYMKVSLSEQIRRQESTDQLPDDHLSHEEMPYASRKQAARGHRSCPLPSNRKSSNLVAQSLPPFKGGASRTKTPAGCEKESGGSLIGVKAEFNGDIRRLRILPDASRASFMSQLQTLFEVPEILVLKYLDEEDDFVTVANETDMTEMIYMVREHNLSPLRVHLQVERTECARAVA</sequence>
<dbReference type="CDD" id="cd05992">
    <property type="entry name" value="PB1"/>
    <property type="match status" value="1"/>
</dbReference>
<dbReference type="SMART" id="SM00666">
    <property type="entry name" value="PB1"/>
    <property type="match status" value="1"/>
</dbReference>
<dbReference type="PROSITE" id="PS51745">
    <property type="entry name" value="PB1"/>
    <property type="match status" value="1"/>
</dbReference>
<organism evidence="3 4">
    <name type="scientific">Chondrus crispus</name>
    <name type="common">Carrageen Irish moss</name>
    <name type="synonym">Polymorpha crispa</name>
    <dbReference type="NCBI Taxonomy" id="2769"/>
    <lineage>
        <taxon>Eukaryota</taxon>
        <taxon>Rhodophyta</taxon>
        <taxon>Florideophyceae</taxon>
        <taxon>Rhodymeniophycidae</taxon>
        <taxon>Gigartinales</taxon>
        <taxon>Gigartinaceae</taxon>
        <taxon>Chondrus</taxon>
    </lineage>
</organism>
<feature type="region of interest" description="Disordered" evidence="1">
    <location>
        <begin position="214"/>
        <end position="273"/>
    </location>
</feature>
<evidence type="ECO:0000256" key="1">
    <source>
        <dbReference type="SAM" id="MobiDB-lite"/>
    </source>
</evidence>
<dbReference type="Proteomes" id="UP000012073">
    <property type="component" value="Unassembled WGS sequence"/>
</dbReference>
<gene>
    <name evidence="3" type="ORF">CHC_T00003773001</name>
</gene>
<keyword evidence="4" id="KW-1185">Reference proteome</keyword>
<accession>R7QC62</accession>
<evidence type="ECO:0000313" key="3">
    <source>
        <dbReference type="EMBL" id="CDF35669.1"/>
    </source>
</evidence>
<dbReference type="OrthoDB" id="6270329at2759"/>
<dbReference type="Pfam" id="PF00564">
    <property type="entry name" value="PB1"/>
    <property type="match status" value="1"/>
</dbReference>
<dbReference type="SUPFAM" id="SSF54277">
    <property type="entry name" value="CAD &amp; PB1 domains"/>
    <property type="match status" value="1"/>
</dbReference>
<reference evidence="4" key="1">
    <citation type="journal article" date="2013" name="Proc. Natl. Acad. Sci. U.S.A.">
        <title>Genome structure and metabolic features in the red seaweed Chondrus crispus shed light on evolution of the Archaeplastida.</title>
        <authorList>
            <person name="Collen J."/>
            <person name="Porcel B."/>
            <person name="Carre W."/>
            <person name="Ball S.G."/>
            <person name="Chaparro C."/>
            <person name="Tonon T."/>
            <person name="Barbeyron T."/>
            <person name="Michel G."/>
            <person name="Noel B."/>
            <person name="Valentin K."/>
            <person name="Elias M."/>
            <person name="Artiguenave F."/>
            <person name="Arun A."/>
            <person name="Aury J.M."/>
            <person name="Barbosa-Neto J.F."/>
            <person name="Bothwell J.H."/>
            <person name="Bouget F.Y."/>
            <person name="Brillet L."/>
            <person name="Cabello-Hurtado F."/>
            <person name="Capella-Gutierrez S."/>
            <person name="Charrier B."/>
            <person name="Cladiere L."/>
            <person name="Cock J.M."/>
            <person name="Coelho S.M."/>
            <person name="Colleoni C."/>
            <person name="Czjzek M."/>
            <person name="Da Silva C."/>
            <person name="Delage L."/>
            <person name="Denoeud F."/>
            <person name="Deschamps P."/>
            <person name="Dittami S.M."/>
            <person name="Gabaldon T."/>
            <person name="Gachon C.M."/>
            <person name="Groisillier A."/>
            <person name="Herve C."/>
            <person name="Jabbari K."/>
            <person name="Katinka M."/>
            <person name="Kloareg B."/>
            <person name="Kowalczyk N."/>
            <person name="Labadie K."/>
            <person name="Leblanc C."/>
            <person name="Lopez P.J."/>
            <person name="McLachlan D.H."/>
            <person name="Meslet-Cladiere L."/>
            <person name="Moustafa A."/>
            <person name="Nehr Z."/>
            <person name="Nyvall Collen P."/>
            <person name="Panaud O."/>
            <person name="Partensky F."/>
            <person name="Poulain J."/>
            <person name="Rensing S.A."/>
            <person name="Rousvoal S."/>
            <person name="Samson G."/>
            <person name="Symeonidi A."/>
            <person name="Weissenbach J."/>
            <person name="Zambounis A."/>
            <person name="Wincker P."/>
            <person name="Boyen C."/>
        </authorList>
    </citation>
    <scope>NUCLEOTIDE SEQUENCE [LARGE SCALE GENOMIC DNA]</scope>
    <source>
        <strain evidence="4">cv. Stackhouse</strain>
    </source>
</reference>
<dbReference type="InterPro" id="IPR000270">
    <property type="entry name" value="PB1_dom"/>
</dbReference>
<dbReference type="GeneID" id="17323201"/>
<feature type="compositionally biased region" description="Polar residues" evidence="1">
    <location>
        <begin position="225"/>
        <end position="237"/>
    </location>
</feature>
<dbReference type="EMBL" id="HG001739">
    <property type="protein sequence ID" value="CDF35669.1"/>
    <property type="molecule type" value="Genomic_DNA"/>
</dbReference>
<dbReference type="KEGG" id="ccp:CHC_T00003773001"/>
<dbReference type="AlphaFoldDB" id="R7QC62"/>
<dbReference type="InterPro" id="IPR053793">
    <property type="entry name" value="PB1-like"/>
</dbReference>
<evidence type="ECO:0000259" key="2">
    <source>
        <dbReference type="PROSITE" id="PS51745"/>
    </source>
</evidence>
<feature type="domain" description="PB1" evidence="2">
    <location>
        <begin position="436"/>
        <end position="517"/>
    </location>
</feature>
<dbReference type="Gene3D" id="3.10.20.90">
    <property type="entry name" value="Phosphatidylinositol 3-kinase Catalytic Subunit, Chain A, domain 1"/>
    <property type="match status" value="1"/>
</dbReference>
<evidence type="ECO:0000313" key="4">
    <source>
        <dbReference type="Proteomes" id="UP000012073"/>
    </source>
</evidence>
<proteinExistence type="predicted"/>